<evidence type="ECO:0000313" key="2">
    <source>
        <dbReference type="Proteomes" id="UP000011885"/>
    </source>
</evidence>
<reference evidence="1 2" key="1">
    <citation type="journal article" date="2013" name="Mar. Genomics">
        <title>Expression of sulfatases in Rhodopirellula baltica and the diversity of sulfatases in the genus Rhodopirellula.</title>
        <authorList>
            <person name="Wegner C.E."/>
            <person name="Richter-Heitmann T."/>
            <person name="Klindworth A."/>
            <person name="Klockow C."/>
            <person name="Richter M."/>
            <person name="Achstetter T."/>
            <person name="Glockner F.O."/>
            <person name="Harder J."/>
        </authorList>
    </citation>
    <scope>NUCLEOTIDE SEQUENCE [LARGE SCALE GENOMIC DNA]</scope>
    <source>
        <strain evidence="1 2">SM41</strain>
    </source>
</reference>
<accession>M5TW56</accession>
<name>M5TW56_9BACT</name>
<dbReference type="PATRIC" id="fig|1263870.3.peg.5540"/>
<organism evidence="1 2">
    <name type="scientific">Rhodopirellula sallentina SM41</name>
    <dbReference type="NCBI Taxonomy" id="1263870"/>
    <lineage>
        <taxon>Bacteria</taxon>
        <taxon>Pseudomonadati</taxon>
        <taxon>Planctomycetota</taxon>
        <taxon>Planctomycetia</taxon>
        <taxon>Pirellulales</taxon>
        <taxon>Pirellulaceae</taxon>
        <taxon>Rhodopirellula</taxon>
    </lineage>
</organism>
<gene>
    <name evidence="1" type="ORF">RSSM_05237</name>
</gene>
<proteinExistence type="predicted"/>
<comment type="caution">
    <text evidence="1">The sequence shown here is derived from an EMBL/GenBank/DDBJ whole genome shotgun (WGS) entry which is preliminary data.</text>
</comment>
<protein>
    <submittedName>
        <fullName evidence="1">Uncharacterized protein</fullName>
    </submittedName>
</protein>
<keyword evidence="2" id="KW-1185">Reference proteome</keyword>
<dbReference type="Proteomes" id="UP000011885">
    <property type="component" value="Unassembled WGS sequence"/>
</dbReference>
<dbReference type="AlphaFoldDB" id="M5TW56"/>
<evidence type="ECO:0000313" key="1">
    <source>
        <dbReference type="EMBL" id="EMI53264.1"/>
    </source>
</evidence>
<dbReference type="EMBL" id="ANOH01000364">
    <property type="protein sequence ID" value="EMI53264.1"/>
    <property type="molecule type" value="Genomic_DNA"/>
</dbReference>
<sequence length="45" mass="5081">MESRCCHDHFRIGWLNLLSFAAMQPVYRFQLDAVKSLATVIGGPT</sequence>